<reference evidence="1" key="1">
    <citation type="submission" date="2023-03" db="EMBL/GenBank/DDBJ databases">
        <title>Massive genome expansion in bonnet fungi (Mycena s.s.) driven by repeated elements and novel gene families across ecological guilds.</title>
        <authorList>
            <consortium name="Lawrence Berkeley National Laboratory"/>
            <person name="Harder C.B."/>
            <person name="Miyauchi S."/>
            <person name="Viragh M."/>
            <person name="Kuo A."/>
            <person name="Thoen E."/>
            <person name="Andreopoulos B."/>
            <person name="Lu D."/>
            <person name="Skrede I."/>
            <person name="Drula E."/>
            <person name="Henrissat B."/>
            <person name="Morin E."/>
            <person name="Kohler A."/>
            <person name="Barry K."/>
            <person name="LaButti K."/>
            <person name="Morin E."/>
            <person name="Salamov A."/>
            <person name="Lipzen A."/>
            <person name="Mereny Z."/>
            <person name="Hegedus B."/>
            <person name="Baldrian P."/>
            <person name="Stursova M."/>
            <person name="Weitz H."/>
            <person name="Taylor A."/>
            <person name="Grigoriev I.V."/>
            <person name="Nagy L.G."/>
            <person name="Martin F."/>
            <person name="Kauserud H."/>
        </authorList>
    </citation>
    <scope>NUCLEOTIDE SEQUENCE</scope>
    <source>
        <strain evidence="1">CBHHK067</strain>
    </source>
</reference>
<dbReference type="EMBL" id="JARKIE010000011">
    <property type="protein sequence ID" value="KAJ7703978.1"/>
    <property type="molecule type" value="Genomic_DNA"/>
</dbReference>
<dbReference type="InterPro" id="IPR041078">
    <property type="entry name" value="Plavaka"/>
</dbReference>
<evidence type="ECO:0000313" key="1">
    <source>
        <dbReference type="EMBL" id="KAJ7703978.1"/>
    </source>
</evidence>
<accession>A0AAD7GRZ1</accession>
<name>A0AAD7GRZ1_MYCRO</name>
<gene>
    <name evidence="1" type="ORF">B0H17DRAFT_1193907</name>
</gene>
<keyword evidence="2" id="KW-1185">Reference proteome</keyword>
<dbReference type="AlphaFoldDB" id="A0AAD7GRZ1"/>
<organism evidence="1 2">
    <name type="scientific">Mycena rosella</name>
    <name type="common">Pink bonnet</name>
    <name type="synonym">Agaricus rosellus</name>
    <dbReference type="NCBI Taxonomy" id="1033263"/>
    <lineage>
        <taxon>Eukaryota</taxon>
        <taxon>Fungi</taxon>
        <taxon>Dikarya</taxon>
        <taxon>Basidiomycota</taxon>
        <taxon>Agaricomycotina</taxon>
        <taxon>Agaricomycetes</taxon>
        <taxon>Agaricomycetidae</taxon>
        <taxon>Agaricales</taxon>
        <taxon>Marasmiineae</taxon>
        <taxon>Mycenaceae</taxon>
        <taxon>Mycena</taxon>
    </lineage>
</organism>
<proteinExistence type="predicted"/>
<comment type="caution">
    <text evidence="1">The sequence shown here is derived from an EMBL/GenBank/DDBJ whole genome shotgun (WGS) entry which is preliminary data.</text>
</comment>
<evidence type="ECO:0000313" key="2">
    <source>
        <dbReference type="Proteomes" id="UP001221757"/>
    </source>
</evidence>
<protein>
    <submittedName>
        <fullName evidence="1">Uncharacterized protein</fullName>
    </submittedName>
</protein>
<dbReference type="Proteomes" id="UP001221757">
    <property type="component" value="Unassembled WGS sequence"/>
</dbReference>
<dbReference type="Pfam" id="PF18759">
    <property type="entry name" value="Plavaka"/>
    <property type="match status" value="1"/>
</dbReference>
<sequence length="378" mass="42181">MAVAQEILDENIPEVLHALSPLPPGTGGHPRRHPHLPARYRDDAPELPTLILWPLEPESDPSTSNATQQEIPVQTWVKTEPNAHGFYKVFPSRPTQDPEDSISLDDLCRSSQLLTGTPTIAVANPPFFAFLNSTVAHLMTWFHLGLNLKSIADLDSLVNHISLQDNFNHMHLEGFSAAWENKRLDNTSNILPRQLPSRWTVGSVKIKLPAPKICKPEADTAKFEVARILYCPLLDVMIEAFKSPAFMQYHTTPFASCRDTNHDLSNPDTTLKDVNFELDQSGLPPLAAGHEAIYGEIYTSPEMLKAHHALPCCDELHIESIIAAYMFWSDSTHLANFGNASLWPLYTFFGNLSKYIRAKPTANAGFHQAYFPSLPDSI</sequence>